<dbReference type="Proteomes" id="UP000694559">
    <property type="component" value="Unplaced"/>
</dbReference>
<evidence type="ECO:0000313" key="1">
    <source>
        <dbReference type="Ensembl" id="ENSNNAP00000011535.1"/>
    </source>
</evidence>
<keyword evidence="2" id="KW-1185">Reference proteome</keyword>
<accession>A0A8C6XAQ5</accession>
<dbReference type="Ensembl" id="ENSNNAT00000012063.1">
    <property type="protein sequence ID" value="ENSNNAP00000011535.1"/>
    <property type="gene ID" value="ENSNNAG00000007736.1"/>
</dbReference>
<reference evidence="1" key="2">
    <citation type="submission" date="2025-09" db="UniProtKB">
        <authorList>
            <consortium name="Ensembl"/>
        </authorList>
    </citation>
    <scope>IDENTIFICATION</scope>
</reference>
<organism evidence="1 2">
    <name type="scientific">Naja naja</name>
    <name type="common">Indian cobra</name>
    <dbReference type="NCBI Taxonomy" id="35670"/>
    <lineage>
        <taxon>Eukaryota</taxon>
        <taxon>Metazoa</taxon>
        <taxon>Chordata</taxon>
        <taxon>Craniata</taxon>
        <taxon>Vertebrata</taxon>
        <taxon>Euteleostomi</taxon>
        <taxon>Lepidosauria</taxon>
        <taxon>Squamata</taxon>
        <taxon>Bifurcata</taxon>
        <taxon>Unidentata</taxon>
        <taxon>Episquamata</taxon>
        <taxon>Toxicofera</taxon>
        <taxon>Serpentes</taxon>
        <taxon>Colubroidea</taxon>
        <taxon>Elapidae</taxon>
        <taxon>Elapinae</taxon>
        <taxon>Naja</taxon>
    </lineage>
</organism>
<name>A0A8C6XAQ5_NAJNA</name>
<sequence length="79" mass="9012">MRLAVLAKNIIIKLHANCFSFFQSLSDDSLGNEQNQNVIPESVEQSKNKKHPVPWWITEDDSDEGNVLKFKDEIEIVGL</sequence>
<dbReference type="AlphaFoldDB" id="A0A8C6XAQ5"/>
<evidence type="ECO:0000313" key="2">
    <source>
        <dbReference type="Proteomes" id="UP000694559"/>
    </source>
</evidence>
<proteinExistence type="predicted"/>
<reference evidence="1" key="1">
    <citation type="submission" date="2025-08" db="UniProtKB">
        <authorList>
            <consortium name="Ensembl"/>
        </authorList>
    </citation>
    <scope>IDENTIFICATION</scope>
</reference>
<protein>
    <submittedName>
        <fullName evidence="1">Uncharacterized protein</fullName>
    </submittedName>
</protein>